<feature type="coiled-coil region" evidence="1">
    <location>
        <begin position="487"/>
        <end position="591"/>
    </location>
</feature>
<dbReference type="Proteomes" id="UP000051952">
    <property type="component" value="Unassembled WGS sequence"/>
</dbReference>
<dbReference type="GO" id="GO:0051015">
    <property type="term" value="F:actin filament binding"/>
    <property type="evidence" value="ECO:0007669"/>
    <property type="project" value="TreeGrafter"/>
</dbReference>
<protein>
    <submittedName>
        <fullName evidence="3">Uncharacterized protein</fullName>
    </submittedName>
</protein>
<dbReference type="PANTHER" id="PTHR45615:SF40">
    <property type="entry name" value="MYOSIN HEAVY CHAIN, NON-MUSCLE"/>
    <property type="match status" value="1"/>
</dbReference>
<dbReference type="GO" id="GO:0000146">
    <property type="term" value="F:microfilament motor activity"/>
    <property type="evidence" value="ECO:0007669"/>
    <property type="project" value="TreeGrafter"/>
</dbReference>
<accession>A0A0S4IJ07</accession>
<evidence type="ECO:0000256" key="2">
    <source>
        <dbReference type="SAM" id="MobiDB-lite"/>
    </source>
</evidence>
<dbReference type="GO" id="GO:0005737">
    <property type="term" value="C:cytoplasm"/>
    <property type="evidence" value="ECO:0007669"/>
    <property type="project" value="TreeGrafter"/>
</dbReference>
<keyword evidence="4" id="KW-1185">Reference proteome</keyword>
<sequence length="703" mass="77847">MERNSDGEMNDATYVVHRRLIDTVVKLEAERSTAVVRCHELQSLVSHLSKKLKANSAQYAVSSLEHMEKFETAMIEANQAHLSERARLEDELADAHAAVISGVRAGSMPIAHDDDAFGGMAGASDADIKFTLQEDVQTVDRATSPNMLPSGFSFLGRAGRAMLDEETQTATELLSIVAKPIPAVDLLPSPPSSSSAAAPAWLANSWIRPVSVFSTHVFATNAAAHHHGQQENSPSPVNRRASVHALSARRSSTLIPEETKIIQELQQHSSTIPLSQKISQLVEDAKLKAAGQDKRRTANVPLDLTRLDAARLSVSTAQESLLAQRDAVIDDLQKQLAAARLQIDVESHRQSGVKTLSTHIGRRSVSTMTLKTAGVEAGVQSEGNMTQQGTHFEGSAVADNMPIITPLVRDSVVEDELLRVQEENIVFQRERVSLLTAHGSLLARIAELERNEYELQSKNRVASIQAREHSESVSASVSPRRQSTLFLHDLVTTNQKLTDELSQLRSATTKQTAATDEFSNELAAMSQRNATLEQSLGSLRQRLVEHETEQQRSTQTILALQQHLRERTTELKLLRQTSEASERELTSIRTEGTTREASLYAQILQLSERLRFQSEEWQLKEYRENRNVVSVAAFQDLTEQLEAYQAQERALFEVLSRLMSREKGNEVEHQPPHTPRRSEPTKHGDLVGMVLEWSARRASASSS</sequence>
<dbReference type="AlphaFoldDB" id="A0A0S4IJ07"/>
<evidence type="ECO:0000313" key="4">
    <source>
        <dbReference type="Proteomes" id="UP000051952"/>
    </source>
</evidence>
<gene>
    <name evidence="3" type="ORF">BSAL_55550</name>
</gene>
<dbReference type="EMBL" id="CYKH01000159">
    <property type="protein sequence ID" value="CUE73980.1"/>
    <property type="molecule type" value="Genomic_DNA"/>
</dbReference>
<dbReference type="GO" id="GO:0032982">
    <property type="term" value="C:myosin filament"/>
    <property type="evidence" value="ECO:0007669"/>
    <property type="project" value="TreeGrafter"/>
</dbReference>
<organism evidence="3 4">
    <name type="scientific">Bodo saltans</name>
    <name type="common">Flagellated protozoan</name>
    <dbReference type="NCBI Taxonomy" id="75058"/>
    <lineage>
        <taxon>Eukaryota</taxon>
        <taxon>Discoba</taxon>
        <taxon>Euglenozoa</taxon>
        <taxon>Kinetoplastea</taxon>
        <taxon>Metakinetoplastina</taxon>
        <taxon>Eubodonida</taxon>
        <taxon>Bodonidae</taxon>
        <taxon>Bodo</taxon>
    </lineage>
</organism>
<proteinExistence type="predicted"/>
<keyword evidence="1" id="KW-0175">Coiled coil</keyword>
<evidence type="ECO:0000313" key="3">
    <source>
        <dbReference type="EMBL" id="CUE73980.1"/>
    </source>
</evidence>
<dbReference type="PANTHER" id="PTHR45615">
    <property type="entry name" value="MYOSIN HEAVY CHAIN, NON-MUSCLE"/>
    <property type="match status" value="1"/>
</dbReference>
<evidence type="ECO:0000256" key="1">
    <source>
        <dbReference type="SAM" id="Coils"/>
    </source>
</evidence>
<name>A0A0S4IJ07_BODSA</name>
<reference evidence="4" key="1">
    <citation type="submission" date="2015-09" db="EMBL/GenBank/DDBJ databases">
        <authorList>
            <consortium name="Pathogen Informatics"/>
        </authorList>
    </citation>
    <scope>NUCLEOTIDE SEQUENCE [LARGE SCALE GENOMIC DNA]</scope>
    <source>
        <strain evidence="4">Lake Konstanz</strain>
    </source>
</reference>
<feature type="region of interest" description="Disordered" evidence="2">
    <location>
        <begin position="662"/>
        <end position="685"/>
    </location>
</feature>
<feature type="region of interest" description="Disordered" evidence="2">
    <location>
        <begin position="223"/>
        <end position="242"/>
    </location>
</feature>
<dbReference type="VEuPathDB" id="TriTrypDB:BSAL_55550"/>
<dbReference type="GO" id="GO:0016460">
    <property type="term" value="C:myosin II complex"/>
    <property type="evidence" value="ECO:0007669"/>
    <property type="project" value="TreeGrafter"/>
</dbReference>